<gene>
    <name evidence="1" type="ORF">UN64_02110</name>
</gene>
<protein>
    <submittedName>
        <fullName evidence="1">Uncharacterized protein</fullName>
    </submittedName>
</protein>
<evidence type="ECO:0000313" key="1">
    <source>
        <dbReference type="EMBL" id="OOE14029.1"/>
    </source>
</evidence>
<dbReference type="AlphaFoldDB" id="A0A1V3GAZ0"/>
<dbReference type="Proteomes" id="UP000188597">
    <property type="component" value="Unassembled WGS sequence"/>
</dbReference>
<dbReference type="EMBL" id="MQMF01000001">
    <property type="protein sequence ID" value="OOE14029.1"/>
    <property type="molecule type" value="Genomic_DNA"/>
</dbReference>
<reference evidence="1 2" key="1">
    <citation type="submission" date="2016-11" db="EMBL/GenBank/DDBJ databases">
        <authorList>
            <person name="Jaros S."/>
            <person name="Januszkiewicz K."/>
            <person name="Wedrychowicz H."/>
        </authorList>
    </citation>
    <scope>NUCLEOTIDE SEQUENCE [LARGE SCALE GENOMIC DNA]</scope>
    <source>
        <strain evidence="1 2">Con a/3</strain>
    </source>
</reference>
<dbReference type="RefSeq" id="WP_077359444.1">
    <property type="nucleotide sequence ID" value="NZ_MQMF01000001.1"/>
</dbReference>
<organism evidence="1 2">
    <name type="scientific">Fictibacillus arsenicus</name>
    <dbReference type="NCBI Taxonomy" id="255247"/>
    <lineage>
        <taxon>Bacteria</taxon>
        <taxon>Bacillati</taxon>
        <taxon>Bacillota</taxon>
        <taxon>Bacilli</taxon>
        <taxon>Bacillales</taxon>
        <taxon>Fictibacillaceae</taxon>
        <taxon>Fictibacillus</taxon>
    </lineage>
</organism>
<sequence length="98" mass="11124">MDKYWKVVCYYGHVGSRNEVSVPRFLKTPCHFNSIDVIDLVSTMPGVKKGKGPLSAVRAIEPISEAAYLSGKETEHENLYLKKLRTFNLYKTKTKETA</sequence>
<name>A0A1V3GAZ0_9BACL</name>
<evidence type="ECO:0000313" key="2">
    <source>
        <dbReference type="Proteomes" id="UP000188597"/>
    </source>
</evidence>
<comment type="caution">
    <text evidence="1">The sequence shown here is derived from an EMBL/GenBank/DDBJ whole genome shotgun (WGS) entry which is preliminary data.</text>
</comment>
<accession>A0A1V3GAZ0</accession>
<proteinExistence type="predicted"/>